<dbReference type="EMBL" id="JAENJH010000003">
    <property type="protein sequence ID" value="MBK1785580.1"/>
    <property type="molecule type" value="Genomic_DNA"/>
</dbReference>
<dbReference type="AlphaFoldDB" id="A0A934QSM0"/>
<evidence type="ECO:0000313" key="1">
    <source>
        <dbReference type="EMBL" id="MBK1785580.1"/>
    </source>
</evidence>
<accession>A0A934QSM0</accession>
<protein>
    <submittedName>
        <fullName evidence="1">Uncharacterized protein</fullName>
    </submittedName>
</protein>
<name>A0A934QSM0_9PSEU</name>
<sequence length="70" mass="8403">MNEDLLPLEQIVALHAEYGELLDHFTHHCDSVVNRPVRERLAEYCDQLARLHEDEAEDRRRLSGLWRREH</sequence>
<organism evidence="1 2">
    <name type="scientific">Prauserella cavernicola</name>
    <dbReference type="NCBI Taxonomy" id="2800127"/>
    <lineage>
        <taxon>Bacteria</taxon>
        <taxon>Bacillati</taxon>
        <taxon>Actinomycetota</taxon>
        <taxon>Actinomycetes</taxon>
        <taxon>Pseudonocardiales</taxon>
        <taxon>Pseudonocardiaceae</taxon>
        <taxon>Prauserella</taxon>
    </lineage>
</organism>
<evidence type="ECO:0000313" key="2">
    <source>
        <dbReference type="Proteomes" id="UP000635245"/>
    </source>
</evidence>
<comment type="caution">
    <text evidence="1">The sequence shown here is derived from an EMBL/GenBank/DDBJ whole genome shotgun (WGS) entry which is preliminary data.</text>
</comment>
<dbReference type="RefSeq" id="WP_200318616.1">
    <property type="nucleotide sequence ID" value="NZ_JAENJH010000003.1"/>
</dbReference>
<keyword evidence="2" id="KW-1185">Reference proteome</keyword>
<dbReference type="Proteomes" id="UP000635245">
    <property type="component" value="Unassembled WGS sequence"/>
</dbReference>
<proteinExistence type="predicted"/>
<reference evidence="1" key="1">
    <citation type="submission" date="2020-12" db="EMBL/GenBank/DDBJ databases">
        <title>Prauserella sp. ASG 168, a novel actinomycete isolated from cave rock.</title>
        <authorList>
            <person name="Suriyachadkun C."/>
        </authorList>
    </citation>
    <scope>NUCLEOTIDE SEQUENCE</scope>
    <source>
        <strain evidence="1">ASG 168</strain>
    </source>
</reference>
<gene>
    <name evidence="1" type="ORF">JHE00_14715</name>
</gene>